<sequence length="38" mass="4048">ARLTGGQEVASSNLAIPTITFPNKTPLFFTTTHTMSVP</sequence>
<protein>
    <submittedName>
        <fullName evidence="1">Uncharacterized protein</fullName>
    </submittedName>
</protein>
<reference evidence="1" key="1">
    <citation type="submission" date="2018-05" db="EMBL/GenBank/DDBJ databases">
        <authorList>
            <person name="Lanie J.A."/>
            <person name="Ng W.-L."/>
            <person name="Kazmierczak K.M."/>
            <person name="Andrzejewski T.M."/>
            <person name="Davidsen T.M."/>
            <person name="Wayne K.J."/>
            <person name="Tettelin H."/>
            <person name="Glass J.I."/>
            <person name="Rusch D."/>
            <person name="Podicherti R."/>
            <person name="Tsui H.-C.T."/>
            <person name="Winkler M.E."/>
        </authorList>
    </citation>
    <scope>NUCLEOTIDE SEQUENCE</scope>
</reference>
<proteinExistence type="predicted"/>
<dbReference type="EMBL" id="UINC01054609">
    <property type="protein sequence ID" value="SVB72524.1"/>
    <property type="molecule type" value="Genomic_DNA"/>
</dbReference>
<organism evidence="1">
    <name type="scientific">marine metagenome</name>
    <dbReference type="NCBI Taxonomy" id="408172"/>
    <lineage>
        <taxon>unclassified sequences</taxon>
        <taxon>metagenomes</taxon>
        <taxon>ecological metagenomes</taxon>
    </lineage>
</organism>
<name>A0A382GCY9_9ZZZZ</name>
<gene>
    <name evidence="1" type="ORF">METZ01_LOCUS225378</name>
</gene>
<dbReference type="AlphaFoldDB" id="A0A382GCY9"/>
<feature type="non-terminal residue" evidence="1">
    <location>
        <position position="1"/>
    </location>
</feature>
<accession>A0A382GCY9</accession>
<evidence type="ECO:0000313" key="1">
    <source>
        <dbReference type="EMBL" id="SVB72524.1"/>
    </source>
</evidence>